<sequence>MAVFAGYVDLRIAVADHVGNRNISDVMSRLTQAAEAWLNQKLRAREQITMDTVTFTSGVGALPADYLEMIALYDTSGRYPLTQGTLQEVKRVNSPYWRYAIDGSSVYLYGVTGSRNIEYYASLPTISASATGSNWLLQKYPNVYLYAVGLEAAKFLRDAELTQATAALLQGAMNDLKIDDERAQWGNGAVRLQMQTP</sequence>
<dbReference type="Pfam" id="PF24175">
    <property type="entry name" value="SU10_adaptor"/>
    <property type="match status" value="1"/>
</dbReference>
<reference evidence="1" key="1">
    <citation type="submission" date="2013-11" db="EMBL/GenBank/DDBJ databases">
        <title>Draft genome sequence of the broad-host-range Rhizobium sp. LPU83 strain, a member of the low-genetic diversity Oregon-like Rhizobium sp. group.</title>
        <authorList>
            <person name="Wibberg D."/>
            <person name="Puehler A."/>
            <person name="Schlueter A."/>
        </authorList>
    </citation>
    <scope>NUCLEOTIDE SEQUENCE [LARGE SCALE GENOMIC DNA]</scope>
    <source>
        <strain evidence="1">LPU83</strain>
    </source>
</reference>
<proteinExistence type="predicted"/>
<organism evidence="1 2">
    <name type="scientific">Rhizobium favelukesii</name>
    <dbReference type="NCBI Taxonomy" id="348824"/>
    <lineage>
        <taxon>Bacteria</taxon>
        <taxon>Pseudomonadati</taxon>
        <taxon>Pseudomonadota</taxon>
        <taxon>Alphaproteobacteria</taxon>
        <taxon>Hyphomicrobiales</taxon>
        <taxon>Rhizobiaceae</taxon>
        <taxon>Rhizobium/Agrobacterium group</taxon>
        <taxon>Rhizobium</taxon>
    </lineage>
</organism>
<accession>W6RTN7</accession>
<protein>
    <submittedName>
        <fullName evidence="1">Conserved protein</fullName>
    </submittedName>
</protein>
<name>W6RTN7_9HYPH</name>
<dbReference type="HOGENOM" id="CLU_114914_0_0_5"/>
<gene>
    <name evidence="1" type="ORF">LPU83_2019</name>
</gene>
<dbReference type="AlphaFoldDB" id="W6RTN7"/>
<evidence type="ECO:0000313" key="1">
    <source>
        <dbReference type="EMBL" id="CDM57676.1"/>
    </source>
</evidence>
<dbReference type="RefSeq" id="WP_051509090.1">
    <property type="nucleotide sequence ID" value="NZ_HG916852.1"/>
</dbReference>
<keyword evidence="2" id="KW-1185">Reference proteome</keyword>
<dbReference type="Proteomes" id="UP000019443">
    <property type="component" value="Chromosome"/>
</dbReference>
<dbReference type="KEGG" id="rhl:LPU83_2019"/>
<dbReference type="InterPro" id="IPR056209">
    <property type="entry name" value="SU10_adaptor"/>
</dbReference>
<dbReference type="EMBL" id="HG916852">
    <property type="protein sequence ID" value="CDM57676.1"/>
    <property type="molecule type" value="Genomic_DNA"/>
</dbReference>
<dbReference type="eggNOG" id="ENOG5032ZCW">
    <property type="taxonomic scope" value="Bacteria"/>
</dbReference>
<evidence type="ECO:0000313" key="2">
    <source>
        <dbReference type="Proteomes" id="UP000019443"/>
    </source>
</evidence>
<dbReference type="PATRIC" id="fig|348824.6.peg.2177"/>